<dbReference type="SUPFAM" id="SSF52833">
    <property type="entry name" value="Thioredoxin-like"/>
    <property type="match status" value="1"/>
</dbReference>
<proteinExistence type="predicted"/>
<dbReference type="InterPro" id="IPR036282">
    <property type="entry name" value="Glutathione-S-Trfase_C_sf"/>
</dbReference>
<comment type="caution">
    <text evidence="3">The sequence shown here is derived from an EMBL/GenBank/DDBJ whole genome shotgun (WGS) entry which is preliminary data.</text>
</comment>
<dbReference type="Pfam" id="PF17172">
    <property type="entry name" value="GST_N_4"/>
    <property type="match status" value="1"/>
</dbReference>
<evidence type="ECO:0000313" key="3">
    <source>
        <dbReference type="EMBL" id="GAA6169043.1"/>
    </source>
</evidence>
<sequence length="235" mass="26536">MITVYGFGKQIGVPDASPFVLKVYTYLKMAGIEYQIKAGMKYVNKAPKGKLPFIVDGNTTVADSSMIIDHINQNYGVDLDGHLSAEQRAQSHLYTKSLDEYFYWLTVYSRWFADDGWSVVKARFFKAFPIPVRWVAPLVARRMVKSSLNKQGISRHSADEVLAMAADTLDQLSVLLGDNDFFFNNTVSSFDAIAYAHLAELIEVEIDGPLNKKAREYANLVRYCDRIRTAYFSAS</sequence>
<reference evidence="3 4" key="1">
    <citation type="submission" date="2024-04" db="EMBL/GenBank/DDBJ databases">
        <title>Draft genome sequence of Sessilibacter corallicola NBRC 116591.</title>
        <authorList>
            <person name="Miyakawa T."/>
            <person name="Kusuya Y."/>
            <person name="Miura T."/>
        </authorList>
    </citation>
    <scope>NUCLEOTIDE SEQUENCE [LARGE SCALE GENOMIC DNA]</scope>
    <source>
        <strain evidence="3 4">KU-00831-HH</strain>
    </source>
</reference>
<protein>
    <submittedName>
        <fullName evidence="3">Glutathione S-transferase C-terminal domain-containing protein</fullName>
    </submittedName>
</protein>
<dbReference type="Pfam" id="PF17171">
    <property type="entry name" value="GST_C_6"/>
    <property type="match status" value="1"/>
</dbReference>
<dbReference type="SFLD" id="SFLDG01200">
    <property type="entry name" value="SUF1.1"/>
    <property type="match status" value="1"/>
</dbReference>
<evidence type="ECO:0000259" key="1">
    <source>
        <dbReference type="Pfam" id="PF17171"/>
    </source>
</evidence>
<dbReference type="EMBL" id="BAABWN010000009">
    <property type="protein sequence ID" value="GAA6169043.1"/>
    <property type="molecule type" value="Genomic_DNA"/>
</dbReference>
<feature type="domain" description="Thioredoxin-like fold" evidence="2">
    <location>
        <begin position="18"/>
        <end position="114"/>
    </location>
</feature>
<organism evidence="3 4">
    <name type="scientific">Sessilibacter corallicola</name>
    <dbReference type="NCBI Taxonomy" id="2904075"/>
    <lineage>
        <taxon>Bacteria</taxon>
        <taxon>Pseudomonadati</taxon>
        <taxon>Pseudomonadota</taxon>
        <taxon>Gammaproteobacteria</taxon>
        <taxon>Cellvibrionales</taxon>
        <taxon>Cellvibrionaceae</taxon>
        <taxon>Sessilibacter</taxon>
    </lineage>
</organism>
<dbReference type="InterPro" id="IPR026928">
    <property type="entry name" value="FAX/IsoI-like"/>
</dbReference>
<dbReference type="SFLD" id="SFLDS00019">
    <property type="entry name" value="Glutathione_Transferase_(cytos"/>
    <property type="match status" value="1"/>
</dbReference>
<name>A0ABQ0ABW0_9GAMM</name>
<dbReference type="InterPro" id="IPR012336">
    <property type="entry name" value="Thioredoxin-like_fold"/>
</dbReference>
<dbReference type="SUPFAM" id="SSF47616">
    <property type="entry name" value="GST C-terminal domain-like"/>
    <property type="match status" value="1"/>
</dbReference>
<dbReference type="RefSeq" id="WP_353303695.1">
    <property type="nucleotide sequence ID" value="NZ_BAABWN010000009.1"/>
</dbReference>
<dbReference type="InterPro" id="IPR036249">
    <property type="entry name" value="Thioredoxin-like_sf"/>
</dbReference>
<dbReference type="SFLD" id="SFLDG01180">
    <property type="entry name" value="SUF1"/>
    <property type="match status" value="1"/>
</dbReference>
<feature type="domain" description="Metaxin glutathione S-transferase" evidence="1">
    <location>
        <begin position="166"/>
        <end position="227"/>
    </location>
</feature>
<dbReference type="PANTHER" id="PTHR12289">
    <property type="entry name" value="METAXIN RELATED"/>
    <property type="match status" value="1"/>
</dbReference>
<dbReference type="Gene3D" id="1.20.1050.10">
    <property type="match status" value="1"/>
</dbReference>
<evidence type="ECO:0000313" key="4">
    <source>
        <dbReference type="Proteomes" id="UP001465153"/>
    </source>
</evidence>
<gene>
    <name evidence="3" type="ORF">NBRC116591_28540</name>
</gene>
<dbReference type="PANTHER" id="PTHR12289:SF41">
    <property type="entry name" value="FAILED AXON CONNECTIONS-RELATED"/>
    <property type="match status" value="1"/>
</dbReference>
<dbReference type="InterPro" id="IPR033468">
    <property type="entry name" value="Metaxin_GST"/>
</dbReference>
<dbReference type="Proteomes" id="UP001465153">
    <property type="component" value="Unassembled WGS sequence"/>
</dbReference>
<dbReference type="InterPro" id="IPR050931">
    <property type="entry name" value="Mito_Protein_Transport_Metaxin"/>
</dbReference>
<accession>A0ABQ0ABW0</accession>
<keyword evidence="4" id="KW-1185">Reference proteome</keyword>
<dbReference type="InterPro" id="IPR040079">
    <property type="entry name" value="Glutathione_S-Trfase"/>
</dbReference>
<dbReference type="Gene3D" id="3.40.30.10">
    <property type="entry name" value="Glutaredoxin"/>
    <property type="match status" value="1"/>
</dbReference>
<dbReference type="CDD" id="cd03080">
    <property type="entry name" value="GST_N_Metaxin_like"/>
    <property type="match status" value="1"/>
</dbReference>
<evidence type="ECO:0000259" key="2">
    <source>
        <dbReference type="Pfam" id="PF17172"/>
    </source>
</evidence>